<proteinExistence type="inferred from homology"/>
<feature type="site" description="Interaction with substrate tRNA" evidence="10">
    <location>
        <position position="110"/>
    </location>
</feature>
<dbReference type="PANTHER" id="PTHR11088:SF60">
    <property type="entry name" value="TRNA DIMETHYLALLYLTRANSFERASE"/>
    <property type="match status" value="1"/>
</dbReference>
<keyword evidence="8 10" id="KW-0460">Magnesium</keyword>
<dbReference type="GO" id="GO:0006400">
    <property type="term" value="P:tRNA modification"/>
    <property type="evidence" value="ECO:0007669"/>
    <property type="project" value="TreeGrafter"/>
</dbReference>
<comment type="catalytic activity">
    <reaction evidence="9 10 11">
        <text>adenosine(37) in tRNA + dimethylallyl diphosphate = N(6)-dimethylallyladenosine(37) in tRNA + diphosphate</text>
        <dbReference type="Rhea" id="RHEA:26482"/>
        <dbReference type="Rhea" id="RHEA-COMP:10162"/>
        <dbReference type="Rhea" id="RHEA-COMP:10375"/>
        <dbReference type="ChEBI" id="CHEBI:33019"/>
        <dbReference type="ChEBI" id="CHEBI:57623"/>
        <dbReference type="ChEBI" id="CHEBI:74411"/>
        <dbReference type="ChEBI" id="CHEBI:74415"/>
        <dbReference type="EC" id="2.5.1.75"/>
    </reaction>
</comment>
<evidence type="ECO:0000256" key="3">
    <source>
        <dbReference type="ARBA" id="ARBA00005842"/>
    </source>
</evidence>
<gene>
    <name evidence="10" type="primary">miaA</name>
    <name evidence="14" type="ORF">FB466_1395</name>
</gene>
<evidence type="ECO:0000256" key="8">
    <source>
        <dbReference type="ARBA" id="ARBA00022842"/>
    </source>
</evidence>
<comment type="similarity">
    <text evidence="3 10 13">Belongs to the IPP transferase family.</text>
</comment>
<keyword evidence="5 10" id="KW-0819">tRNA processing</keyword>
<evidence type="ECO:0000256" key="6">
    <source>
        <dbReference type="ARBA" id="ARBA00022741"/>
    </source>
</evidence>
<keyword evidence="15" id="KW-1185">Reference proteome</keyword>
<dbReference type="Gene3D" id="1.10.20.140">
    <property type="match status" value="1"/>
</dbReference>
<comment type="cofactor">
    <cofactor evidence="1 10">
        <name>Mg(2+)</name>
        <dbReference type="ChEBI" id="CHEBI:18420"/>
    </cofactor>
</comment>
<comment type="caution">
    <text evidence="14">The sequence shown here is derived from an EMBL/GenBank/DDBJ whole genome shotgun (WGS) entry which is preliminary data.</text>
</comment>
<dbReference type="NCBIfam" id="TIGR00174">
    <property type="entry name" value="miaA"/>
    <property type="match status" value="1"/>
</dbReference>
<dbReference type="GO" id="GO:0052381">
    <property type="term" value="F:tRNA dimethylallyltransferase activity"/>
    <property type="evidence" value="ECO:0007669"/>
    <property type="project" value="UniProtKB-UniRule"/>
</dbReference>
<accession>A0A543HXU0</accession>
<name>A0A543HXU0_9MICO</name>
<dbReference type="InterPro" id="IPR039657">
    <property type="entry name" value="Dimethylallyltransferase"/>
</dbReference>
<evidence type="ECO:0000256" key="7">
    <source>
        <dbReference type="ARBA" id="ARBA00022840"/>
    </source>
</evidence>
<evidence type="ECO:0000256" key="2">
    <source>
        <dbReference type="ARBA" id="ARBA00003213"/>
    </source>
</evidence>
<comment type="caution">
    <text evidence="10">Lacks conserved residue(s) required for the propagation of feature annotation.</text>
</comment>
<dbReference type="EC" id="2.5.1.75" evidence="10"/>
<comment type="function">
    <text evidence="2 10 12">Catalyzes the transfer of a dimethylallyl group onto the adenine at position 37 in tRNAs that read codons beginning with uridine, leading to the formation of N6-(dimethylallyl)adenosine (i(6)A).</text>
</comment>
<evidence type="ECO:0000256" key="1">
    <source>
        <dbReference type="ARBA" id="ARBA00001946"/>
    </source>
</evidence>
<evidence type="ECO:0000313" key="15">
    <source>
        <dbReference type="Proteomes" id="UP000318331"/>
    </source>
</evidence>
<evidence type="ECO:0000256" key="12">
    <source>
        <dbReference type="RuleBase" id="RU003784"/>
    </source>
</evidence>
<keyword evidence="4 10" id="KW-0808">Transferase</keyword>
<protein>
    <recommendedName>
        <fullName evidence="10">tRNA dimethylallyltransferase</fullName>
        <ecNumber evidence="10">2.5.1.75</ecNumber>
    </recommendedName>
    <alternativeName>
        <fullName evidence="10">Dimethylallyl diphosphate:tRNA dimethylallyltransferase</fullName>
        <shortName evidence="10">DMAPP:tRNA dimethylallyltransferase</shortName>
        <shortName evidence="10">DMATase</shortName>
    </alternativeName>
    <alternativeName>
        <fullName evidence="10">Isopentenyl-diphosphate:tRNA isopentenyltransferase</fullName>
        <shortName evidence="10">IPP transferase</shortName>
        <shortName evidence="10">IPPT</shortName>
        <shortName evidence="10">IPTase</shortName>
    </alternativeName>
</protein>
<evidence type="ECO:0000256" key="4">
    <source>
        <dbReference type="ARBA" id="ARBA00022679"/>
    </source>
</evidence>
<dbReference type="HAMAP" id="MF_00185">
    <property type="entry name" value="IPP_trans"/>
    <property type="match status" value="1"/>
</dbReference>
<organism evidence="14 15">
    <name type="scientific">Klugiella xanthotipulae</name>
    <dbReference type="NCBI Taxonomy" id="244735"/>
    <lineage>
        <taxon>Bacteria</taxon>
        <taxon>Bacillati</taxon>
        <taxon>Actinomycetota</taxon>
        <taxon>Actinomycetes</taxon>
        <taxon>Micrococcales</taxon>
        <taxon>Microbacteriaceae</taxon>
        <taxon>Klugiella</taxon>
    </lineage>
</organism>
<dbReference type="InterPro" id="IPR018022">
    <property type="entry name" value="IPT"/>
</dbReference>
<dbReference type="Pfam" id="PF01715">
    <property type="entry name" value="IPPT"/>
    <property type="match status" value="1"/>
</dbReference>
<dbReference type="Proteomes" id="UP000318331">
    <property type="component" value="Unassembled WGS sequence"/>
</dbReference>
<evidence type="ECO:0000256" key="10">
    <source>
        <dbReference type="HAMAP-Rule" id="MF_00185"/>
    </source>
</evidence>
<dbReference type="EMBL" id="VFPN01000002">
    <property type="protein sequence ID" value="TQM63141.1"/>
    <property type="molecule type" value="Genomic_DNA"/>
</dbReference>
<dbReference type="InterPro" id="IPR027417">
    <property type="entry name" value="P-loop_NTPase"/>
</dbReference>
<sequence length="312" mass="34238">MSEHATPAMYVVVGPTGSGKSALSIDLAERLAARGERAEIVNADAMQLYRGMDIGTAKLSMVERRGIPHHQLDTLAVTDESTAAAYQKSARRSITEIQQRGAVPILVGGSGLYVSAAVFEFEFPATDAVVRARLEAELQKHGVRVLHERLERLDPVAAHNIGRENLPRIVRALEVIEITGASFSGVLPAVPVPWQPAKLIGLRDDRAALVARLDERVRQIWREGLLDEVERLIPLGLSEGPTACRAIGYAQALAQLRGELSEEEAITRTQNLTRKYSRRQVSWFKRYPGLTWLDTTDPNRVKLALGCTPSPG</sequence>
<keyword evidence="7 10" id="KW-0067">ATP-binding</keyword>
<evidence type="ECO:0000256" key="11">
    <source>
        <dbReference type="RuleBase" id="RU003783"/>
    </source>
</evidence>
<dbReference type="PANTHER" id="PTHR11088">
    <property type="entry name" value="TRNA DIMETHYLALLYLTRANSFERASE"/>
    <property type="match status" value="1"/>
</dbReference>
<dbReference type="GO" id="GO:0005524">
    <property type="term" value="F:ATP binding"/>
    <property type="evidence" value="ECO:0007669"/>
    <property type="project" value="UniProtKB-UniRule"/>
</dbReference>
<evidence type="ECO:0000256" key="13">
    <source>
        <dbReference type="RuleBase" id="RU003785"/>
    </source>
</evidence>
<dbReference type="Gene3D" id="3.40.50.300">
    <property type="entry name" value="P-loop containing nucleotide triphosphate hydrolases"/>
    <property type="match status" value="1"/>
</dbReference>
<dbReference type="SUPFAM" id="SSF52540">
    <property type="entry name" value="P-loop containing nucleoside triphosphate hydrolases"/>
    <property type="match status" value="1"/>
</dbReference>
<reference evidence="14 15" key="1">
    <citation type="submission" date="2019-06" db="EMBL/GenBank/DDBJ databases">
        <title>Sequencing the genomes of 1000 actinobacteria strains.</title>
        <authorList>
            <person name="Klenk H.-P."/>
        </authorList>
    </citation>
    <scope>NUCLEOTIDE SEQUENCE [LARGE SCALE GENOMIC DNA]</scope>
    <source>
        <strain evidence="14 15">DSM 18031</strain>
    </source>
</reference>
<feature type="site" description="Interaction with substrate tRNA" evidence="10">
    <location>
        <position position="131"/>
    </location>
</feature>
<keyword evidence="6 10" id="KW-0547">Nucleotide-binding</keyword>
<evidence type="ECO:0000313" key="14">
    <source>
        <dbReference type="EMBL" id="TQM63141.1"/>
    </source>
</evidence>
<evidence type="ECO:0000256" key="9">
    <source>
        <dbReference type="ARBA" id="ARBA00049563"/>
    </source>
</evidence>
<evidence type="ECO:0000256" key="5">
    <source>
        <dbReference type="ARBA" id="ARBA00022694"/>
    </source>
</evidence>
<comment type="subunit">
    <text evidence="10">Monomer.</text>
</comment>
<feature type="binding site" evidence="10">
    <location>
        <begin position="16"/>
        <end position="21"/>
    </location>
    <ligand>
        <name>substrate</name>
    </ligand>
</feature>
<feature type="binding site" evidence="10">
    <location>
        <begin position="14"/>
        <end position="21"/>
    </location>
    <ligand>
        <name>ATP</name>
        <dbReference type="ChEBI" id="CHEBI:30616"/>
    </ligand>
</feature>
<dbReference type="AlphaFoldDB" id="A0A543HXU0"/>
<dbReference type="FunFam" id="1.10.20.140:FF:000001">
    <property type="entry name" value="tRNA dimethylallyltransferase"/>
    <property type="match status" value="1"/>
</dbReference>